<dbReference type="InterPro" id="IPR037401">
    <property type="entry name" value="SnoaL-like"/>
</dbReference>
<organism evidence="2 3">
    <name type="scientific">Devosia psychrophila</name>
    <dbReference type="NCBI Taxonomy" id="728005"/>
    <lineage>
        <taxon>Bacteria</taxon>
        <taxon>Pseudomonadati</taxon>
        <taxon>Pseudomonadota</taxon>
        <taxon>Alphaproteobacteria</taxon>
        <taxon>Hyphomicrobiales</taxon>
        <taxon>Devosiaceae</taxon>
        <taxon>Devosia</taxon>
    </lineage>
</organism>
<dbReference type="SUPFAM" id="SSF54427">
    <property type="entry name" value="NTF2-like"/>
    <property type="match status" value="1"/>
</dbReference>
<dbReference type="Gene3D" id="3.10.450.50">
    <property type="match status" value="1"/>
</dbReference>
<feature type="domain" description="SnoaL-like" evidence="1">
    <location>
        <begin position="6"/>
        <end position="84"/>
    </location>
</feature>
<evidence type="ECO:0000313" key="3">
    <source>
        <dbReference type="Proteomes" id="UP000182258"/>
    </source>
</evidence>
<dbReference type="Pfam" id="PF13474">
    <property type="entry name" value="SnoaL_3"/>
    <property type="match status" value="1"/>
</dbReference>
<sequence length="86" mass="9738">MFDVPAPLQSRGMEEYVKTWEIFFQYSKGGPDTFNIVELQVTSGQDVAFAHGIRGIEDSRLRLTVGLTKEEGKWVIAHEHHSYPSA</sequence>
<evidence type="ECO:0000259" key="1">
    <source>
        <dbReference type="Pfam" id="PF13474"/>
    </source>
</evidence>
<dbReference type="EMBL" id="FOMB01000081">
    <property type="protein sequence ID" value="SFD48574.1"/>
    <property type="molecule type" value="Genomic_DNA"/>
</dbReference>
<gene>
    <name evidence="2" type="ORF">SAMN04488059_1813</name>
</gene>
<evidence type="ECO:0000313" key="2">
    <source>
        <dbReference type="EMBL" id="SFD48574.1"/>
    </source>
</evidence>
<reference evidence="2 3" key="1">
    <citation type="submission" date="2016-10" db="EMBL/GenBank/DDBJ databases">
        <authorList>
            <person name="de Groot N.N."/>
        </authorList>
    </citation>
    <scope>NUCLEOTIDE SEQUENCE [LARGE SCALE GENOMIC DNA]</scope>
    <source>
        <strain evidence="2 3">CGMCC 1.10210</strain>
    </source>
</reference>
<dbReference type="Proteomes" id="UP000182258">
    <property type="component" value="Unassembled WGS sequence"/>
</dbReference>
<name>A0A1I1SQ51_9HYPH</name>
<dbReference type="AlphaFoldDB" id="A0A1I1SQ51"/>
<dbReference type="InterPro" id="IPR032710">
    <property type="entry name" value="NTF2-like_dom_sf"/>
</dbReference>
<protein>
    <submittedName>
        <fullName evidence="2">SnoaL-like domain-containing protein</fullName>
    </submittedName>
</protein>
<proteinExistence type="predicted"/>
<dbReference type="STRING" id="728005.SAMN04488059_1813"/>
<accession>A0A1I1SQ51</accession>